<evidence type="ECO:0000313" key="3">
    <source>
        <dbReference type="EMBL" id="QNO47343.1"/>
    </source>
</evidence>
<dbReference type="InterPro" id="IPR036890">
    <property type="entry name" value="HATPase_C_sf"/>
</dbReference>
<dbReference type="InterPro" id="IPR003594">
    <property type="entry name" value="HATPase_dom"/>
</dbReference>
<dbReference type="InterPro" id="IPR004358">
    <property type="entry name" value="Sig_transdc_His_kin-like_C"/>
</dbReference>
<feature type="domain" description="Histidine kinase/HSP90-like ATPase" evidence="2">
    <location>
        <begin position="27"/>
        <end position="68"/>
    </location>
</feature>
<proteinExistence type="predicted"/>
<dbReference type="SUPFAM" id="SSF55874">
    <property type="entry name" value="ATPase domain of HSP90 chaperone/DNA topoisomerase II/histidine kinase"/>
    <property type="match status" value="1"/>
</dbReference>
<evidence type="ECO:0000259" key="2">
    <source>
        <dbReference type="Pfam" id="PF02518"/>
    </source>
</evidence>
<reference evidence="3" key="1">
    <citation type="submission" date="2020-06" db="EMBL/GenBank/DDBJ databases">
        <title>Unique genomic features of the anaerobic methanotrophic archaea.</title>
        <authorList>
            <person name="Chadwick G.L."/>
            <person name="Skennerton C.T."/>
            <person name="Laso-Perez R."/>
            <person name="Leu A.O."/>
            <person name="Speth D.R."/>
            <person name="Yu H."/>
            <person name="Morgan-Lang C."/>
            <person name="Hatzenpichler R."/>
            <person name="Goudeau D."/>
            <person name="Malmstrom R."/>
            <person name="Brazelton W.J."/>
            <person name="Woyke T."/>
            <person name="Hallam S.J."/>
            <person name="Tyson G.W."/>
            <person name="Wegener G."/>
            <person name="Boetius A."/>
            <person name="Orphan V."/>
        </authorList>
    </citation>
    <scope>NUCLEOTIDE SEQUENCE</scope>
</reference>
<accession>A0A7G9YH59</accession>
<dbReference type="EMBL" id="MT631260">
    <property type="protein sequence ID" value="QNO47343.1"/>
    <property type="molecule type" value="Genomic_DNA"/>
</dbReference>
<evidence type="ECO:0000256" key="1">
    <source>
        <dbReference type="SAM" id="MobiDB-lite"/>
    </source>
</evidence>
<dbReference type="Pfam" id="PF02518">
    <property type="entry name" value="HATPase_c"/>
    <property type="match status" value="1"/>
</dbReference>
<organism evidence="3">
    <name type="scientific">Candidatus Methanogaster sp. ANME-2c ERB4</name>
    <dbReference type="NCBI Taxonomy" id="2759911"/>
    <lineage>
        <taxon>Archaea</taxon>
        <taxon>Methanobacteriati</taxon>
        <taxon>Methanobacteriota</taxon>
        <taxon>Stenosarchaea group</taxon>
        <taxon>Methanomicrobia</taxon>
        <taxon>Methanosarcinales</taxon>
        <taxon>ANME-2 cluster</taxon>
        <taxon>Candidatus Methanogasteraceae</taxon>
        <taxon>Candidatus Methanogaster</taxon>
    </lineage>
</organism>
<dbReference type="PRINTS" id="PR00344">
    <property type="entry name" value="BCTRLSENSOR"/>
</dbReference>
<dbReference type="GO" id="GO:0016772">
    <property type="term" value="F:transferase activity, transferring phosphorus-containing groups"/>
    <property type="evidence" value="ECO:0007669"/>
    <property type="project" value="InterPro"/>
</dbReference>
<name>A0A7G9YH59_9EURY</name>
<feature type="region of interest" description="Disordered" evidence="1">
    <location>
        <begin position="1"/>
        <end position="21"/>
    </location>
</feature>
<sequence length="68" mass="7146">MFLSHYASSSDDLPQNNVPNDSALSGLTREVGGSVFRLAICKGIIKGYGGSIRAESEVGRGSTFVIVL</sequence>
<gene>
    <name evidence="3" type="ORF">LNGCCOLK_00020</name>
</gene>
<dbReference type="AlphaFoldDB" id="A0A7G9YH59"/>
<dbReference type="Gene3D" id="3.30.565.10">
    <property type="entry name" value="Histidine kinase-like ATPase, C-terminal domain"/>
    <property type="match status" value="1"/>
</dbReference>
<protein>
    <recommendedName>
        <fullName evidence="2">Histidine kinase/HSP90-like ATPase domain-containing protein</fullName>
    </recommendedName>
</protein>